<feature type="domain" description="DUF58" evidence="2">
    <location>
        <begin position="192"/>
        <end position="343"/>
    </location>
</feature>
<dbReference type="PANTHER" id="PTHR34351">
    <property type="entry name" value="SLR1927 PROTEIN-RELATED"/>
    <property type="match status" value="1"/>
</dbReference>
<dbReference type="PANTHER" id="PTHR34351:SF1">
    <property type="entry name" value="SLR1927 PROTEIN"/>
    <property type="match status" value="1"/>
</dbReference>
<evidence type="ECO:0000259" key="2">
    <source>
        <dbReference type="Pfam" id="PF01882"/>
    </source>
</evidence>
<proteinExistence type="predicted"/>
<dbReference type="Proteomes" id="UP001501231">
    <property type="component" value="Unassembled WGS sequence"/>
</dbReference>
<evidence type="ECO:0000313" key="3">
    <source>
        <dbReference type="EMBL" id="GAA2399688.1"/>
    </source>
</evidence>
<gene>
    <name evidence="3" type="ORF">GCM10010191_03490</name>
</gene>
<dbReference type="RefSeq" id="WP_344586490.1">
    <property type="nucleotide sequence ID" value="NZ_BAAARW010000001.1"/>
</dbReference>
<dbReference type="Pfam" id="PF01882">
    <property type="entry name" value="DUF58"/>
    <property type="match status" value="1"/>
</dbReference>
<reference evidence="3 4" key="1">
    <citation type="journal article" date="2019" name="Int. J. Syst. Evol. Microbiol.">
        <title>The Global Catalogue of Microorganisms (GCM) 10K type strain sequencing project: providing services to taxonomists for standard genome sequencing and annotation.</title>
        <authorList>
            <consortium name="The Broad Institute Genomics Platform"/>
            <consortium name="The Broad Institute Genome Sequencing Center for Infectious Disease"/>
            <person name="Wu L."/>
            <person name="Ma J."/>
        </authorList>
    </citation>
    <scope>NUCLEOTIDE SEQUENCE [LARGE SCALE GENOMIC DNA]</scope>
    <source>
        <strain evidence="3 4">JCM 3325</strain>
    </source>
</reference>
<feature type="transmembrane region" description="Helical" evidence="1">
    <location>
        <begin position="12"/>
        <end position="29"/>
    </location>
</feature>
<sequence length="378" mass="39357">MAGGTPRPTRRGWGLLASGAVLCVGALGLGYLAPGALGALAFPTVALAMALARQPRATRVHRRITNARVHAGESVTVILEMDGAEEGRVTAAERVTAPAGTFVLPLGRARAQIRYELTAQRRGVLEVGPLSLVRTDPLGLVRATRRADDETVQVLVHPRHHELAVLSAAGVGGRDTSAAATRATEGAFAGLREHAPGDDVRQIHWRTSARRGRLMVREHADSPQPGVTVLVDDRRGPAELDDLAEVAASIVLSGPDLPIDLRLAGGKYSPAAAGVSAHLDLLAEAAARPDADFPTACARLRSAPTGRAVVLLPAGAAPEDTAAALDALAVRRGLSLVALIGPASGAEPPAPPPGVRLLEAQTPEAFATGWNQSRWWTR</sequence>
<dbReference type="InterPro" id="IPR002881">
    <property type="entry name" value="DUF58"/>
</dbReference>
<accession>A0ABN3ICS7</accession>
<evidence type="ECO:0000256" key="1">
    <source>
        <dbReference type="SAM" id="Phobius"/>
    </source>
</evidence>
<keyword evidence="1" id="KW-1133">Transmembrane helix</keyword>
<keyword evidence="4" id="KW-1185">Reference proteome</keyword>
<keyword evidence="1" id="KW-0812">Transmembrane</keyword>
<keyword evidence="1" id="KW-0472">Membrane</keyword>
<dbReference type="EMBL" id="BAAARW010000001">
    <property type="protein sequence ID" value="GAA2399688.1"/>
    <property type="molecule type" value="Genomic_DNA"/>
</dbReference>
<protein>
    <recommendedName>
        <fullName evidence="2">DUF58 domain-containing protein</fullName>
    </recommendedName>
</protein>
<evidence type="ECO:0000313" key="4">
    <source>
        <dbReference type="Proteomes" id="UP001501231"/>
    </source>
</evidence>
<comment type="caution">
    <text evidence="3">The sequence shown here is derived from an EMBL/GenBank/DDBJ whole genome shotgun (WGS) entry which is preliminary data.</text>
</comment>
<name>A0ABN3ICS7_9ACTN</name>
<organism evidence="3 4">
    <name type="scientific">Actinomadura vinacea</name>
    <dbReference type="NCBI Taxonomy" id="115336"/>
    <lineage>
        <taxon>Bacteria</taxon>
        <taxon>Bacillati</taxon>
        <taxon>Actinomycetota</taxon>
        <taxon>Actinomycetes</taxon>
        <taxon>Streptosporangiales</taxon>
        <taxon>Thermomonosporaceae</taxon>
        <taxon>Actinomadura</taxon>
    </lineage>
</organism>